<keyword evidence="10" id="KW-0539">Nucleus</keyword>
<sequence>MSENEEMQQEASLQLYKSQVSQVEQAIQAAGESPDLTQLRNDLQELISLTEEHLLELKKARLLKSLGDPDFDQPDTSTDQQTSNVDDEYAVFQAALSEELKVAPSHSALPSSSNNVSRNDSNYDSSGDEDSREELQASPDYSQLIGTKCRAPFSHEYGGFHYGNAMIWSIDPLAESSDEYKVRVVFINPTHPSMIPCKYFLDGNCRFSDEECRRSHSHPVLVSELKAFEEPDHSKIIEGCRCLAKNLDDVWHTATVIDVCDDHLVNVRFDSQQLECTVQVEHIVPLDDEDSSSSDDEDSSSGDEGGPSGLLRSGDADSDSNLPVYLWKPAQTTDKLGAWERHTKGIGSKLMAKMGYITGQGLGPQGDGRAEPVPIMLLPQGKSLDKIMQLKEMSGNTDMFNAMKELEKRQKVQEKKETEKEKQRQIRQNAGLFGFINRKLGEEKEHAEQHRRPDKESGKVLHSSEKDLVQKSDKEVNVQIFRTAEEMKKVERNLDHLKQQLVRNES</sequence>
<gene>
    <name evidence="16" type="ORF">CUNI_LOCUS21442</name>
</gene>
<keyword evidence="12" id="KW-0175">Coiled coil</keyword>
<feature type="zinc finger region" description="C3H1-type" evidence="11">
    <location>
        <begin position="192"/>
        <end position="219"/>
    </location>
</feature>
<comment type="caution">
    <text evidence="16">The sequence shown here is derived from an EMBL/GenBank/DDBJ whole genome shotgun (WGS) entry which is preliminary data.</text>
</comment>
<feature type="compositionally biased region" description="Low complexity" evidence="13">
    <location>
        <begin position="111"/>
        <end position="125"/>
    </location>
</feature>
<comment type="subcellular location">
    <subcellularLocation>
        <location evidence="1">Nucleus</location>
    </subcellularLocation>
</comment>
<feature type="region of interest" description="Disordered" evidence="13">
    <location>
        <begin position="437"/>
        <end position="473"/>
    </location>
</feature>
<evidence type="ECO:0000313" key="17">
    <source>
        <dbReference type="Proteomes" id="UP000678393"/>
    </source>
</evidence>
<dbReference type="CDD" id="cd20384">
    <property type="entry name" value="Tudor_ZGPAT"/>
    <property type="match status" value="1"/>
</dbReference>
<dbReference type="GO" id="GO:0000978">
    <property type="term" value="F:RNA polymerase II cis-regulatory region sequence-specific DNA binding"/>
    <property type="evidence" value="ECO:0007669"/>
    <property type="project" value="TreeGrafter"/>
</dbReference>
<keyword evidence="5 11" id="KW-0863">Zinc-finger</keyword>
<reference evidence="16" key="1">
    <citation type="submission" date="2021-04" db="EMBL/GenBank/DDBJ databases">
        <authorList>
            <consortium name="Molecular Ecology Group"/>
        </authorList>
    </citation>
    <scope>NUCLEOTIDE SEQUENCE</scope>
</reference>
<evidence type="ECO:0000256" key="11">
    <source>
        <dbReference type="PROSITE-ProRule" id="PRU00723"/>
    </source>
</evidence>
<dbReference type="PROSITE" id="PS50174">
    <property type="entry name" value="G_PATCH"/>
    <property type="match status" value="1"/>
</dbReference>
<dbReference type="Proteomes" id="UP000678393">
    <property type="component" value="Unassembled WGS sequence"/>
</dbReference>
<feature type="compositionally biased region" description="Basic and acidic residues" evidence="13">
    <location>
        <begin position="439"/>
        <end position="473"/>
    </location>
</feature>
<dbReference type="Pfam" id="PF01585">
    <property type="entry name" value="G-patch"/>
    <property type="match status" value="1"/>
</dbReference>
<proteinExistence type="predicted"/>
<dbReference type="SMART" id="SM00356">
    <property type="entry name" value="ZnF_C3H1"/>
    <property type="match status" value="1"/>
</dbReference>
<feature type="coiled-coil region" evidence="12">
    <location>
        <begin position="401"/>
        <end position="429"/>
    </location>
</feature>
<organism evidence="16 17">
    <name type="scientific">Candidula unifasciata</name>
    <dbReference type="NCBI Taxonomy" id="100452"/>
    <lineage>
        <taxon>Eukaryota</taxon>
        <taxon>Metazoa</taxon>
        <taxon>Spiralia</taxon>
        <taxon>Lophotrochozoa</taxon>
        <taxon>Mollusca</taxon>
        <taxon>Gastropoda</taxon>
        <taxon>Heterobranchia</taxon>
        <taxon>Euthyneura</taxon>
        <taxon>Panpulmonata</taxon>
        <taxon>Eupulmonata</taxon>
        <taxon>Stylommatophora</taxon>
        <taxon>Helicina</taxon>
        <taxon>Helicoidea</taxon>
        <taxon>Geomitridae</taxon>
        <taxon>Candidula</taxon>
    </lineage>
</organism>
<keyword evidence="4 11" id="KW-0479">Metal-binding</keyword>
<keyword evidence="9" id="KW-0804">Transcription</keyword>
<dbReference type="OrthoDB" id="5842926at2759"/>
<evidence type="ECO:0000259" key="15">
    <source>
        <dbReference type="PROSITE" id="PS50174"/>
    </source>
</evidence>
<evidence type="ECO:0000256" key="2">
    <source>
        <dbReference type="ARBA" id="ARBA00022414"/>
    </source>
</evidence>
<keyword evidence="6 11" id="KW-0862">Zinc</keyword>
<name>A0A8S4A3K4_9EUPU</name>
<dbReference type="EMBL" id="CAJHNH020008465">
    <property type="protein sequence ID" value="CAG5135884.1"/>
    <property type="molecule type" value="Genomic_DNA"/>
</dbReference>
<protein>
    <recommendedName>
        <fullName evidence="2">Zinc finger CCCH-type with G patch domain-containing protein</fullName>
    </recommendedName>
</protein>
<dbReference type="SMART" id="SM00443">
    <property type="entry name" value="G_patch"/>
    <property type="match status" value="1"/>
</dbReference>
<evidence type="ECO:0000256" key="9">
    <source>
        <dbReference type="ARBA" id="ARBA00023163"/>
    </source>
</evidence>
<feature type="region of interest" description="Disordered" evidence="13">
    <location>
        <begin position="285"/>
        <end position="315"/>
    </location>
</feature>
<evidence type="ECO:0000313" key="16">
    <source>
        <dbReference type="EMBL" id="CAG5135884.1"/>
    </source>
</evidence>
<dbReference type="InterPro" id="IPR000467">
    <property type="entry name" value="G_patch_dom"/>
</dbReference>
<evidence type="ECO:0000256" key="7">
    <source>
        <dbReference type="ARBA" id="ARBA00023015"/>
    </source>
</evidence>
<dbReference type="Gene3D" id="2.30.30.140">
    <property type="match status" value="1"/>
</dbReference>
<evidence type="ECO:0000256" key="13">
    <source>
        <dbReference type="SAM" id="MobiDB-lite"/>
    </source>
</evidence>
<evidence type="ECO:0000256" key="12">
    <source>
        <dbReference type="SAM" id="Coils"/>
    </source>
</evidence>
<keyword evidence="17" id="KW-1185">Reference proteome</keyword>
<feature type="domain" description="G-patch" evidence="15">
    <location>
        <begin position="343"/>
        <end position="389"/>
    </location>
</feature>
<feature type="non-terminal residue" evidence="16">
    <location>
        <position position="506"/>
    </location>
</feature>
<evidence type="ECO:0000256" key="3">
    <source>
        <dbReference type="ARBA" id="ARBA00022491"/>
    </source>
</evidence>
<evidence type="ECO:0000259" key="14">
    <source>
        <dbReference type="PROSITE" id="PS50103"/>
    </source>
</evidence>
<feature type="compositionally biased region" description="Acidic residues" evidence="13">
    <location>
        <begin position="286"/>
        <end position="301"/>
    </location>
</feature>
<dbReference type="GO" id="GO:0001227">
    <property type="term" value="F:DNA-binding transcription repressor activity, RNA polymerase II-specific"/>
    <property type="evidence" value="ECO:0007669"/>
    <property type="project" value="TreeGrafter"/>
</dbReference>
<dbReference type="InterPro" id="IPR000571">
    <property type="entry name" value="Znf_CCCH"/>
</dbReference>
<evidence type="ECO:0000256" key="1">
    <source>
        <dbReference type="ARBA" id="ARBA00004123"/>
    </source>
</evidence>
<evidence type="ECO:0000256" key="5">
    <source>
        <dbReference type="ARBA" id="ARBA00022771"/>
    </source>
</evidence>
<dbReference type="PANTHER" id="PTHR46297">
    <property type="entry name" value="ZINC FINGER CCCH-TYPE WITH G PATCH DOMAIN-CONTAINING PROTEIN"/>
    <property type="match status" value="1"/>
</dbReference>
<evidence type="ECO:0000256" key="8">
    <source>
        <dbReference type="ARBA" id="ARBA00023125"/>
    </source>
</evidence>
<evidence type="ECO:0000256" key="10">
    <source>
        <dbReference type="ARBA" id="ARBA00023242"/>
    </source>
</evidence>
<feature type="domain" description="C3H1-type" evidence="14">
    <location>
        <begin position="192"/>
        <end position="219"/>
    </location>
</feature>
<keyword evidence="3" id="KW-0678">Repressor</keyword>
<accession>A0A8S4A3K4</accession>
<dbReference type="AlphaFoldDB" id="A0A8S4A3K4"/>
<dbReference type="SUPFAM" id="SSF63748">
    <property type="entry name" value="Tudor/PWWP/MBT"/>
    <property type="match status" value="1"/>
</dbReference>
<feature type="region of interest" description="Disordered" evidence="13">
    <location>
        <begin position="103"/>
        <end position="139"/>
    </location>
</feature>
<evidence type="ECO:0000256" key="4">
    <source>
        <dbReference type="ARBA" id="ARBA00022723"/>
    </source>
</evidence>
<keyword evidence="7" id="KW-0805">Transcription regulation</keyword>
<evidence type="ECO:0000256" key="6">
    <source>
        <dbReference type="ARBA" id="ARBA00022833"/>
    </source>
</evidence>
<dbReference type="Gene3D" id="2.30.30.1190">
    <property type="match status" value="1"/>
</dbReference>
<dbReference type="GO" id="GO:0005634">
    <property type="term" value="C:nucleus"/>
    <property type="evidence" value="ECO:0007669"/>
    <property type="project" value="UniProtKB-SubCell"/>
</dbReference>
<keyword evidence="8" id="KW-0238">DNA-binding</keyword>
<dbReference type="GO" id="GO:0008270">
    <property type="term" value="F:zinc ion binding"/>
    <property type="evidence" value="ECO:0007669"/>
    <property type="project" value="UniProtKB-KW"/>
</dbReference>
<dbReference type="PROSITE" id="PS50103">
    <property type="entry name" value="ZF_C3H1"/>
    <property type="match status" value="1"/>
</dbReference>
<dbReference type="PANTHER" id="PTHR46297:SF1">
    <property type="entry name" value="ZINC FINGER CCCH-TYPE WITH G PATCH DOMAIN-CONTAINING PROTEIN"/>
    <property type="match status" value="1"/>
</dbReference>